<keyword evidence="6" id="KW-0653">Protein transport</keyword>
<protein>
    <submittedName>
        <fullName evidence="9">Chemotaxis protein MotA</fullName>
    </submittedName>
</protein>
<reference evidence="9" key="1">
    <citation type="submission" date="2020-09" db="EMBL/GenBank/DDBJ databases">
        <title>Desulfogranum mesoprofundum gen. nov., sp. nov., a novel mesophilic, sulfate-reducing chemolithoautotroph isolated from a deep-sea hydrothermal vent chimney in the Suiyo Seamount.</title>
        <authorList>
            <person name="Hashimoto Y."/>
            <person name="Nakagawa S."/>
        </authorList>
    </citation>
    <scope>NUCLEOTIDE SEQUENCE</scope>
    <source>
        <strain evidence="9">KT2</strain>
    </source>
</reference>
<dbReference type="Proteomes" id="UP000826725">
    <property type="component" value="Chromosome"/>
</dbReference>
<proteinExistence type="inferred from homology"/>
<gene>
    <name evidence="9" type="primary">motA</name>
    <name evidence="9" type="ORF">DGMP_09410</name>
</gene>
<dbReference type="InterPro" id="IPR002898">
    <property type="entry name" value="MotA_ExbB_proton_chnl"/>
</dbReference>
<keyword evidence="10" id="KW-1185">Reference proteome</keyword>
<dbReference type="GO" id="GO:0006935">
    <property type="term" value="P:chemotaxis"/>
    <property type="evidence" value="ECO:0007669"/>
    <property type="project" value="InterPro"/>
</dbReference>
<dbReference type="Pfam" id="PF01618">
    <property type="entry name" value="MotA_ExbB"/>
    <property type="match status" value="1"/>
</dbReference>
<dbReference type="GO" id="GO:0005886">
    <property type="term" value="C:plasma membrane"/>
    <property type="evidence" value="ECO:0007669"/>
    <property type="project" value="UniProtKB-SubCell"/>
</dbReference>
<dbReference type="AlphaFoldDB" id="A0A8D5FJU5"/>
<dbReference type="GO" id="GO:0015031">
    <property type="term" value="P:protein transport"/>
    <property type="evidence" value="ECO:0007669"/>
    <property type="project" value="UniProtKB-KW"/>
</dbReference>
<evidence type="ECO:0000256" key="5">
    <source>
        <dbReference type="ARBA" id="ARBA00023136"/>
    </source>
</evidence>
<comment type="subcellular location">
    <subcellularLocation>
        <location evidence="1">Cell membrane</location>
        <topology evidence="1">Multi-pass membrane protein</topology>
    </subcellularLocation>
    <subcellularLocation>
        <location evidence="6">Membrane</location>
        <topology evidence="6">Multi-pass membrane protein</topology>
    </subcellularLocation>
</comment>
<keyword evidence="6" id="KW-0813">Transport</keyword>
<evidence type="ECO:0000256" key="3">
    <source>
        <dbReference type="ARBA" id="ARBA00022692"/>
    </source>
</evidence>
<evidence type="ECO:0000256" key="7">
    <source>
        <dbReference type="SAM" id="Phobius"/>
    </source>
</evidence>
<keyword evidence="5 7" id="KW-0472">Membrane</keyword>
<sequence>MKNKTSIGLFLSIALFILGFFIHGNISLYFNISGLLIVCGGTLAASLISFKFEQLRIVCKVLLSAYKNPIKKETEIINILIDLSIRSKMEGILSLQDQENETTVLFLRRALGCLVDGYQIEQIRDILNTEMYFFKLRREDCERILRTIADYFPAFGIIGSVVGLITMLGGIGDTSIILKAIPIALTSTLYGLIFANFFFLPFASIIRERTNQELLLQKIIMEGVIAISTEMNSVILKTKLESFLTPSEREASLVSYAKIRERFAIEQKEKSENNDQRVT</sequence>
<evidence type="ECO:0000256" key="1">
    <source>
        <dbReference type="ARBA" id="ARBA00004651"/>
    </source>
</evidence>
<evidence type="ECO:0000259" key="8">
    <source>
        <dbReference type="Pfam" id="PF01618"/>
    </source>
</evidence>
<comment type="similarity">
    <text evidence="6">Belongs to the exbB/tolQ family.</text>
</comment>
<feature type="transmembrane region" description="Helical" evidence="7">
    <location>
        <begin position="32"/>
        <end position="50"/>
    </location>
</feature>
<keyword evidence="3 7" id="KW-0812">Transmembrane</keyword>
<feature type="transmembrane region" description="Helical" evidence="7">
    <location>
        <begin position="151"/>
        <end position="171"/>
    </location>
</feature>
<dbReference type="PANTHER" id="PTHR30433">
    <property type="entry name" value="CHEMOTAXIS PROTEIN MOTA"/>
    <property type="match status" value="1"/>
</dbReference>
<keyword evidence="2" id="KW-1003">Cell membrane</keyword>
<feature type="transmembrane region" description="Helical" evidence="7">
    <location>
        <begin position="177"/>
        <end position="199"/>
    </location>
</feature>
<name>A0A8D5FJU5_9BACT</name>
<accession>A0A8D5FJU5</accession>
<dbReference type="InterPro" id="IPR047055">
    <property type="entry name" value="MotA-like"/>
</dbReference>
<dbReference type="GO" id="GO:0071978">
    <property type="term" value="P:bacterial-type flagellum-dependent swarming motility"/>
    <property type="evidence" value="ECO:0007669"/>
    <property type="project" value="InterPro"/>
</dbReference>
<organism evidence="9 10">
    <name type="scientific">Desulfomarina profundi</name>
    <dbReference type="NCBI Taxonomy" id="2772557"/>
    <lineage>
        <taxon>Bacteria</taxon>
        <taxon>Pseudomonadati</taxon>
        <taxon>Thermodesulfobacteriota</taxon>
        <taxon>Desulfobulbia</taxon>
        <taxon>Desulfobulbales</taxon>
        <taxon>Desulfobulbaceae</taxon>
        <taxon>Desulfomarina</taxon>
    </lineage>
</organism>
<evidence type="ECO:0000313" key="10">
    <source>
        <dbReference type="Proteomes" id="UP000826725"/>
    </source>
</evidence>
<evidence type="ECO:0000256" key="6">
    <source>
        <dbReference type="RuleBase" id="RU004057"/>
    </source>
</evidence>
<dbReference type="EMBL" id="AP024086">
    <property type="protein sequence ID" value="BCL60248.1"/>
    <property type="molecule type" value="Genomic_DNA"/>
</dbReference>
<keyword evidence="4 7" id="KW-1133">Transmembrane helix</keyword>
<feature type="transmembrane region" description="Helical" evidence="7">
    <location>
        <begin position="7"/>
        <end position="26"/>
    </location>
</feature>
<feature type="domain" description="MotA/TolQ/ExbB proton channel" evidence="8">
    <location>
        <begin position="105"/>
        <end position="214"/>
    </location>
</feature>
<dbReference type="KEGG" id="dbk:DGMP_09410"/>
<evidence type="ECO:0000313" key="9">
    <source>
        <dbReference type="EMBL" id="BCL60248.1"/>
    </source>
</evidence>
<dbReference type="RefSeq" id="WP_228856395.1">
    <property type="nucleotide sequence ID" value="NZ_AP024086.1"/>
</dbReference>
<evidence type="ECO:0000256" key="2">
    <source>
        <dbReference type="ARBA" id="ARBA00022475"/>
    </source>
</evidence>
<evidence type="ECO:0000256" key="4">
    <source>
        <dbReference type="ARBA" id="ARBA00022989"/>
    </source>
</evidence>